<organism evidence="2 3">
    <name type="scientific">Rhizopus oryzae</name>
    <name type="common">Mucormycosis agent</name>
    <name type="synonym">Rhizopus arrhizus var. delemar</name>
    <dbReference type="NCBI Taxonomy" id="64495"/>
    <lineage>
        <taxon>Eukaryota</taxon>
        <taxon>Fungi</taxon>
        <taxon>Fungi incertae sedis</taxon>
        <taxon>Mucoromycota</taxon>
        <taxon>Mucoromycotina</taxon>
        <taxon>Mucoromycetes</taxon>
        <taxon>Mucorales</taxon>
        <taxon>Mucorineae</taxon>
        <taxon>Rhizopodaceae</taxon>
        <taxon>Rhizopus</taxon>
    </lineage>
</organism>
<keyword evidence="3" id="KW-1185">Reference proteome</keyword>
<sequence length="218" mass="23333">MWWAGWAEAFIDNATRARDTFALVDANPLGTAAGYGVNLPLDREHTTAALGFARMQISQIYAQLSRGKSELAALEALGGATLDMRRIAWDLSLFTSAEFGFVALPAQYTTGSSIMPNKRNPDGIELMRATHASVAAARTEIEQLLSLPSGYHRDLQSSKGAIFHGFGRGLSALELLPALLANLEWRDDKVRAAIDSGMYATDVAVEAAVAGVPVHSTA</sequence>
<evidence type="ECO:0000313" key="2">
    <source>
        <dbReference type="EMBL" id="KAG1291955.1"/>
    </source>
</evidence>
<accession>A0A9P6WV05</accession>
<dbReference type="Gene3D" id="1.10.40.30">
    <property type="entry name" value="Fumarase/aspartase (C-terminal domain)"/>
    <property type="match status" value="1"/>
</dbReference>
<dbReference type="PROSITE" id="PS00163">
    <property type="entry name" value="FUMARATE_LYASES"/>
    <property type="match status" value="1"/>
</dbReference>
<dbReference type="EMBL" id="JAANQT010006243">
    <property type="protein sequence ID" value="KAG1291955.1"/>
    <property type="molecule type" value="Genomic_DNA"/>
</dbReference>
<evidence type="ECO:0000259" key="1">
    <source>
        <dbReference type="Pfam" id="PF00206"/>
    </source>
</evidence>
<comment type="caution">
    <text evidence="2">The sequence shown here is derived from an EMBL/GenBank/DDBJ whole genome shotgun (WGS) entry which is preliminary data.</text>
</comment>
<evidence type="ECO:0000313" key="3">
    <source>
        <dbReference type="Proteomes" id="UP000716291"/>
    </source>
</evidence>
<protein>
    <recommendedName>
        <fullName evidence="1">Fumarate lyase N-terminal domain-containing protein</fullName>
    </recommendedName>
</protein>
<dbReference type="Gene3D" id="1.20.200.10">
    <property type="entry name" value="Fumarase/aspartase (Central domain)"/>
    <property type="match status" value="1"/>
</dbReference>
<name>A0A9P6WV05_RHIOR</name>
<reference evidence="2" key="1">
    <citation type="journal article" date="2020" name="Microb. Genom.">
        <title>Genetic diversity of clinical and environmental Mucorales isolates obtained from an investigation of mucormycosis cases among solid organ transplant recipients.</title>
        <authorList>
            <person name="Nguyen M.H."/>
            <person name="Kaul D."/>
            <person name="Muto C."/>
            <person name="Cheng S.J."/>
            <person name="Richter R.A."/>
            <person name="Bruno V.M."/>
            <person name="Liu G."/>
            <person name="Beyhan S."/>
            <person name="Sundermann A.J."/>
            <person name="Mounaud S."/>
            <person name="Pasculle A.W."/>
            <person name="Nierman W.C."/>
            <person name="Driscoll E."/>
            <person name="Cumbie R."/>
            <person name="Clancy C.J."/>
            <person name="Dupont C.L."/>
        </authorList>
    </citation>
    <scope>NUCLEOTIDE SEQUENCE</scope>
    <source>
        <strain evidence="2">GL11</strain>
    </source>
</reference>
<dbReference type="InterPro" id="IPR008948">
    <property type="entry name" value="L-Aspartase-like"/>
</dbReference>
<dbReference type="InterPro" id="IPR022761">
    <property type="entry name" value="Fumarate_lyase_N"/>
</dbReference>
<dbReference type="Proteomes" id="UP000716291">
    <property type="component" value="Unassembled WGS sequence"/>
</dbReference>
<dbReference type="InterPro" id="IPR020557">
    <property type="entry name" value="Fumarate_lyase_CS"/>
</dbReference>
<dbReference type="GO" id="GO:0005829">
    <property type="term" value="C:cytosol"/>
    <property type="evidence" value="ECO:0007669"/>
    <property type="project" value="TreeGrafter"/>
</dbReference>
<dbReference type="PANTHER" id="PTHR43814">
    <property type="entry name" value="ARGININOSUCCINATE LYASE"/>
    <property type="match status" value="1"/>
</dbReference>
<feature type="domain" description="Fumarate lyase N-terminal" evidence="1">
    <location>
        <begin position="2"/>
        <end position="134"/>
    </location>
</feature>
<dbReference type="InterPro" id="IPR009049">
    <property type="entry name" value="Argininosuccinate_lyase"/>
</dbReference>
<dbReference type="PRINTS" id="PR00145">
    <property type="entry name" value="ARGSUCLYASE"/>
</dbReference>
<dbReference type="Pfam" id="PF00206">
    <property type="entry name" value="Lyase_1"/>
    <property type="match status" value="1"/>
</dbReference>
<dbReference type="AlphaFoldDB" id="A0A9P6WV05"/>
<dbReference type="PANTHER" id="PTHR43814:SF1">
    <property type="entry name" value="ARGININOSUCCINATE LYASE"/>
    <property type="match status" value="1"/>
</dbReference>
<dbReference type="GO" id="GO:0004056">
    <property type="term" value="F:argininosuccinate lyase activity"/>
    <property type="evidence" value="ECO:0007669"/>
    <property type="project" value="InterPro"/>
</dbReference>
<proteinExistence type="predicted"/>
<gene>
    <name evidence="2" type="ORF">G6F64_013725</name>
</gene>
<dbReference type="GO" id="GO:0042450">
    <property type="term" value="P:L-arginine biosynthetic process via ornithine"/>
    <property type="evidence" value="ECO:0007669"/>
    <property type="project" value="InterPro"/>
</dbReference>
<dbReference type="SUPFAM" id="SSF48557">
    <property type="entry name" value="L-aspartase-like"/>
    <property type="match status" value="1"/>
</dbReference>